<sequence length="196" mass="22004">MGLRSKKPIVKQIIQEQMKRPVVRELSRRVFTSHHAAMRRFSSLDRDMPTAYCDEDKPPEESGAYCEIIAEATKEKADWTPEEATNPDSCNWPCEPDVEEKEGLVATEPQPEATECKPCIDGDINPSPNNTPTSDAPTEGEKELRPADPEQDTAAQKDCDKALEDVCEDMDSNTALLPFSSLYELLMGLQRYLERA</sequence>
<feature type="compositionally biased region" description="Polar residues" evidence="1">
    <location>
        <begin position="126"/>
        <end position="136"/>
    </location>
</feature>
<name>A0A8J5TP69_FUSOX</name>
<protein>
    <submittedName>
        <fullName evidence="2">Uncharacterized protein</fullName>
    </submittedName>
</protein>
<organism evidence="2 3">
    <name type="scientific">Fusarium oxysporum f. sp. rapae</name>
    <dbReference type="NCBI Taxonomy" id="485398"/>
    <lineage>
        <taxon>Eukaryota</taxon>
        <taxon>Fungi</taxon>
        <taxon>Dikarya</taxon>
        <taxon>Ascomycota</taxon>
        <taxon>Pezizomycotina</taxon>
        <taxon>Sordariomycetes</taxon>
        <taxon>Hypocreomycetidae</taxon>
        <taxon>Hypocreales</taxon>
        <taxon>Nectriaceae</taxon>
        <taxon>Fusarium</taxon>
        <taxon>Fusarium oxysporum species complex</taxon>
    </lineage>
</organism>
<reference evidence="2" key="1">
    <citation type="submission" date="2021-04" db="EMBL/GenBank/DDBJ databases">
        <title>First draft genome resource for Brassicaceae pathogens Fusarium oxysporum f. sp. raphani and Fusarium oxysporum f. sp. rapae.</title>
        <authorList>
            <person name="Asai S."/>
        </authorList>
    </citation>
    <scope>NUCLEOTIDE SEQUENCE</scope>
    <source>
        <strain evidence="2">Tf1208</strain>
    </source>
</reference>
<feature type="compositionally biased region" description="Basic and acidic residues" evidence="1">
    <location>
        <begin position="139"/>
        <end position="148"/>
    </location>
</feature>
<evidence type="ECO:0000313" key="3">
    <source>
        <dbReference type="Proteomes" id="UP000694050"/>
    </source>
</evidence>
<evidence type="ECO:0000256" key="1">
    <source>
        <dbReference type="SAM" id="MobiDB-lite"/>
    </source>
</evidence>
<dbReference type="AlphaFoldDB" id="A0A8J5TP69"/>
<evidence type="ECO:0000313" key="2">
    <source>
        <dbReference type="EMBL" id="KAG7403369.1"/>
    </source>
</evidence>
<dbReference type="EMBL" id="JAELUQ010000015">
    <property type="protein sequence ID" value="KAG7403369.1"/>
    <property type="molecule type" value="Genomic_DNA"/>
</dbReference>
<accession>A0A8J5TP69</accession>
<gene>
    <name evidence="2" type="ORF">Forpe1208_v016623</name>
</gene>
<dbReference type="Proteomes" id="UP000694050">
    <property type="component" value="Unassembled WGS sequence"/>
</dbReference>
<proteinExistence type="predicted"/>
<comment type="caution">
    <text evidence="2">The sequence shown here is derived from an EMBL/GenBank/DDBJ whole genome shotgun (WGS) entry which is preliminary data.</text>
</comment>
<feature type="region of interest" description="Disordered" evidence="1">
    <location>
        <begin position="77"/>
        <end position="160"/>
    </location>
</feature>